<proteinExistence type="predicted"/>
<feature type="non-terminal residue" evidence="2">
    <location>
        <position position="35"/>
    </location>
</feature>
<gene>
    <name evidence="2" type="ORF">AVDCRST_MAG85-2510</name>
</gene>
<feature type="region of interest" description="Disordered" evidence="1">
    <location>
        <begin position="1"/>
        <end position="35"/>
    </location>
</feature>
<accession>A0A6J4T598</accession>
<dbReference type="EMBL" id="CADCVT010000271">
    <property type="protein sequence ID" value="CAA9514170.1"/>
    <property type="molecule type" value="Genomic_DNA"/>
</dbReference>
<organism evidence="2">
    <name type="scientific">uncultured Solirubrobacteraceae bacterium</name>
    <dbReference type="NCBI Taxonomy" id="1162706"/>
    <lineage>
        <taxon>Bacteria</taxon>
        <taxon>Bacillati</taxon>
        <taxon>Actinomycetota</taxon>
        <taxon>Thermoleophilia</taxon>
        <taxon>Solirubrobacterales</taxon>
        <taxon>Solirubrobacteraceae</taxon>
        <taxon>environmental samples</taxon>
    </lineage>
</organism>
<feature type="non-terminal residue" evidence="2">
    <location>
        <position position="1"/>
    </location>
</feature>
<sequence length="35" mass="3397">SGPATRRRRSASAAASASARPSVRPSATVSPASAT</sequence>
<dbReference type="AlphaFoldDB" id="A0A6J4T598"/>
<evidence type="ECO:0000313" key="2">
    <source>
        <dbReference type="EMBL" id="CAA9514170.1"/>
    </source>
</evidence>
<name>A0A6J4T598_9ACTN</name>
<evidence type="ECO:0000256" key="1">
    <source>
        <dbReference type="SAM" id="MobiDB-lite"/>
    </source>
</evidence>
<protein>
    <submittedName>
        <fullName evidence="2">Uncharacterized protein</fullName>
    </submittedName>
</protein>
<reference evidence="2" key="1">
    <citation type="submission" date="2020-02" db="EMBL/GenBank/DDBJ databases">
        <authorList>
            <person name="Meier V. D."/>
        </authorList>
    </citation>
    <scope>NUCLEOTIDE SEQUENCE</scope>
    <source>
        <strain evidence="2">AVDCRST_MAG85</strain>
    </source>
</reference>
<feature type="compositionally biased region" description="Basic residues" evidence="1">
    <location>
        <begin position="1"/>
        <end position="10"/>
    </location>
</feature>
<feature type="compositionally biased region" description="Low complexity" evidence="1">
    <location>
        <begin position="11"/>
        <end position="27"/>
    </location>
</feature>